<dbReference type="EMBL" id="AP020424">
    <property type="protein sequence ID" value="BBN67469.1"/>
    <property type="molecule type" value="Genomic_DNA"/>
</dbReference>
<dbReference type="Gene3D" id="1.10.510.10">
    <property type="entry name" value="Transferase(Phosphotransferase) domain 1"/>
    <property type="match status" value="1"/>
</dbReference>
<protein>
    <submittedName>
        <fullName evidence="1">Malectin/receptor-like protein kinase family protein</fullName>
    </submittedName>
</protein>
<sequence>MHNVELRQINLAEWAKSCHRDGELDQIIDPSIRGEIEIQSLNKFVEIAMSCLNDGGIERPSMNDVVRGLELAFQLHRNCFERSNEVAFNNDSAAATNESIQCISETIFSEINDPNGR</sequence>
<organism evidence="1">
    <name type="scientific">Prunus dulcis</name>
    <name type="common">Almond</name>
    <name type="synonym">Amygdalus dulcis</name>
    <dbReference type="NCBI Taxonomy" id="3755"/>
    <lineage>
        <taxon>Eukaryota</taxon>
        <taxon>Viridiplantae</taxon>
        <taxon>Streptophyta</taxon>
        <taxon>Embryophyta</taxon>
        <taxon>Tracheophyta</taxon>
        <taxon>Spermatophyta</taxon>
        <taxon>Magnoliopsida</taxon>
        <taxon>eudicotyledons</taxon>
        <taxon>Gunneridae</taxon>
        <taxon>Pentapetalae</taxon>
        <taxon>rosids</taxon>
        <taxon>fabids</taxon>
        <taxon>Rosales</taxon>
        <taxon>Rosaceae</taxon>
        <taxon>Amygdaloideae</taxon>
        <taxon>Amygdaleae</taxon>
        <taxon>Prunus</taxon>
    </lineage>
</organism>
<gene>
    <name evidence="1" type="ORF">Prudu_87S000500</name>
</gene>
<dbReference type="PANTHER" id="PTHR27003">
    <property type="entry name" value="OS07G0166700 PROTEIN"/>
    <property type="match status" value="1"/>
</dbReference>
<reference evidence="1" key="1">
    <citation type="journal article" date="2019" name="Science">
        <title>Mutation of a bHLH transcription factor allowed almond domestication.</title>
        <authorList>
            <person name="Sanchez-Perez R."/>
            <person name="Pavan S."/>
            <person name="Mazzeo R."/>
            <person name="Moldovan C."/>
            <person name="Aiese Cigliano R."/>
            <person name="Del Cueto J."/>
            <person name="Ricciardi F."/>
            <person name="Lotti C."/>
            <person name="Ricciardi L."/>
            <person name="Dicenta F."/>
            <person name="Lopez-Marques R.L."/>
            <person name="Lindberg Moller B."/>
        </authorList>
    </citation>
    <scope>NUCLEOTIDE SEQUENCE</scope>
</reference>
<proteinExistence type="predicted"/>
<accession>A0A5H2XKC1</accession>
<dbReference type="GO" id="GO:0009506">
    <property type="term" value="C:plasmodesma"/>
    <property type="evidence" value="ECO:0007669"/>
    <property type="project" value="TreeGrafter"/>
</dbReference>
<keyword evidence="1" id="KW-0808">Transferase</keyword>
<dbReference type="GO" id="GO:0004714">
    <property type="term" value="F:transmembrane receptor protein tyrosine kinase activity"/>
    <property type="evidence" value="ECO:0007669"/>
    <property type="project" value="InterPro"/>
</dbReference>
<keyword evidence="1" id="KW-0418">Kinase</keyword>
<keyword evidence="1" id="KW-0675">Receptor</keyword>
<dbReference type="AlphaFoldDB" id="A0A5H2XKC1"/>
<dbReference type="PANTHER" id="PTHR27003:SF434">
    <property type="entry name" value="RECEPTOR-LIKE PROTEIN KINASE FERONIA"/>
    <property type="match status" value="1"/>
</dbReference>
<dbReference type="InterPro" id="IPR045272">
    <property type="entry name" value="ANXUR1/2-like"/>
</dbReference>
<evidence type="ECO:0000313" key="1">
    <source>
        <dbReference type="EMBL" id="BBN67469.1"/>
    </source>
</evidence>
<name>A0A5H2XKC1_PRUDU</name>
<dbReference type="GO" id="GO:0005886">
    <property type="term" value="C:plasma membrane"/>
    <property type="evidence" value="ECO:0007669"/>
    <property type="project" value="TreeGrafter"/>
</dbReference>